<dbReference type="PANTHER" id="PTHR37563:SF2">
    <property type="entry name" value="PHYTANOYL-COA DIOXYGENASE FAMILY PROTEIN (AFU_ORTHOLOGUE AFUA_2G03330)"/>
    <property type="match status" value="1"/>
</dbReference>
<dbReference type="GO" id="GO:0016706">
    <property type="term" value="F:2-oxoglutarate-dependent dioxygenase activity"/>
    <property type="evidence" value="ECO:0007669"/>
    <property type="project" value="UniProtKB-ARBA"/>
</dbReference>
<dbReference type="OrthoDB" id="9796766at2"/>
<comment type="caution">
    <text evidence="2">The sequence shown here is derived from an EMBL/GenBank/DDBJ whole genome shotgun (WGS) entry which is preliminary data.</text>
</comment>
<evidence type="ECO:0000313" key="3">
    <source>
        <dbReference type="Proteomes" id="UP000305778"/>
    </source>
</evidence>
<protein>
    <recommendedName>
        <fullName evidence="4">Phytanoyl-CoA dioxygenase family protein</fullName>
    </recommendedName>
</protein>
<name>A0A4U0RVM7_9ACTN</name>
<feature type="compositionally biased region" description="Basic residues" evidence="1">
    <location>
        <begin position="123"/>
        <end position="154"/>
    </location>
</feature>
<dbReference type="SUPFAM" id="SSF51197">
    <property type="entry name" value="Clavaminate synthase-like"/>
    <property type="match status" value="1"/>
</dbReference>
<dbReference type="Gene3D" id="2.60.120.620">
    <property type="entry name" value="q2cbj1_9rhob like domain"/>
    <property type="match status" value="1"/>
</dbReference>
<gene>
    <name evidence="2" type="ORF">FCI23_43145</name>
</gene>
<evidence type="ECO:0000256" key="1">
    <source>
        <dbReference type="SAM" id="MobiDB-lite"/>
    </source>
</evidence>
<evidence type="ECO:0008006" key="4">
    <source>
        <dbReference type="Google" id="ProtNLM"/>
    </source>
</evidence>
<evidence type="ECO:0000313" key="2">
    <source>
        <dbReference type="EMBL" id="TKA00312.1"/>
    </source>
</evidence>
<sequence>MDVPPIVAQAQRCAADHGLGYSCDPLTGRLLAAPPSRPAAGSSNSAPARAPATPGPCTACADVLTSSSSPTGTTRRPPHWPSWPTGPPGSGAAPATPWHRCPDRAPSTRPLRHRARQVERTGRRPPRRTPGRNRPGPRRPPGRRRPRPRRQATRRRADWHCCGPSARAARPCPGRPAADSRPAVTPPATPNRSGTRGTMLEATTAAPSAAHFHRNGYHLWRGFLDADHVAGLRTRADELLAADGALHTPESVRLFELFRHGAPFVDLMNDQRLADLTDTLLGPHALMNDLSLNRVNPGAKPDRWHIDYPYNTMTHIVEGSLLALQCVLPLTPFTEESGATEFMPGSHQRYKQPPLTPGGTPLPAIADPGDLLILASSTWHRAGVNRTALPRTAILLSFTEAWVRPMAEAPEAGPWSETRAARVRLGIERS</sequence>
<reference evidence="2 3" key="1">
    <citation type="submission" date="2019-04" db="EMBL/GenBank/DDBJ databases">
        <title>Streptomyces oryziradicis sp. nov., a novel actinomycete isolated from rhizosphere soil of rice (Oryza sativa L.).</title>
        <authorList>
            <person name="Li C."/>
        </authorList>
    </citation>
    <scope>NUCLEOTIDE SEQUENCE [LARGE SCALE GENOMIC DNA]</scope>
    <source>
        <strain evidence="2 3">NEAU-C40</strain>
    </source>
</reference>
<feature type="compositionally biased region" description="Low complexity" evidence="1">
    <location>
        <begin position="32"/>
        <end position="75"/>
    </location>
</feature>
<proteinExistence type="predicted"/>
<organism evidence="2 3">
    <name type="scientific">Actinacidiphila oryziradicis</name>
    <dbReference type="NCBI Taxonomy" id="2571141"/>
    <lineage>
        <taxon>Bacteria</taxon>
        <taxon>Bacillati</taxon>
        <taxon>Actinomycetota</taxon>
        <taxon>Actinomycetes</taxon>
        <taxon>Kitasatosporales</taxon>
        <taxon>Streptomycetaceae</taxon>
        <taxon>Actinacidiphila</taxon>
    </lineage>
</organism>
<dbReference type="InterPro" id="IPR051961">
    <property type="entry name" value="Fungal_Metabolite_Diox"/>
</dbReference>
<dbReference type="Pfam" id="PF05721">
    <property type="entry name" value="PhyH"/>
    <property type="match status" value="1"/>
</dbReference>
<dbReference type="InterPro" id="IPR008775">
    <property type="entry name" value="Phytyl_CoA_dOase-like"/>
</dbReference>
<feature type="region of interest" description="Disordered" evidence="1">
    <location>
        <begin position="26"/>
        <end position="196"/>
    </location>
</feature>
<dbReference type="Proteomes" id="UP000305778">
    <property type="component" value="Unassembled WGS sequence"/>
</dbReference>
<dbReference type="AlphaFoldDB" id="A0A4U0RVM7"/>
<feature type="compositionally biased region" description="Low complexity" evidence="1">
    <location>
        <begin position="161"/>
        <end position="177"/>
    </location>
</feature>
<accession>A0A4U0RVM7</accession>
<keyword evidence="3" id="KW-1185">Reference proteome</keyword>
<dbReference type="PANTHER" id="PTHR37563">
    <property type="entry name" value="PHYTANOYL-COA DIOXYGENASE FAMILY PROTEIN (AFU_ORTHOLOGUE AFUA_2G03330)"/>
    <property type="match status" value="1"/>
</dbReference>
<dbReference type="EMBL" id="SUMC01000087">
    <property type="protein sequence ID" value="TKA00312.1"/>
    <property type="molecule type" value="Genomic_DNA"/>
</dbReference>